<gene>
    <name evidence="1" type="ORF">IE53DRAFT_389348</name>
</gene>
<keyword evidence="2" id="KW-1185">Reference proteome</keyword>
<sequence length="447" mass="50097">MSSLSPSPRPRVPPPKVLPSYTVRSILSVVFSPFFFSFLKKLLTEPITINPPTWLRLLLGLFIVLNYRSLPFMWHWRVLVPAIKARSRSRPSIHPLLPFIGSKRHTTTRKGIEPRLRLDAVPVGRDVFTDASTYRLRATLDECDWNGHLSNSSYPKNLDSTRMAHVSERFLRMHFDGAWVALGGSAFTFHREIPVLAKYDIRMSIDAWDEKWIYVVGKFVSPSKSSSSSSQAAAAADSGNGKGKARQSQSLVTSLWKGLNGLLAAPPSHASKVVRSSESEQKEGETIKNVGGGGKAKDRKAFNEAKGETVYCTSVSRYCFKAGRRTIPPWLVIATSGYGTWASTQTNWDKAETLRAKFLSESRSEYRRKTGKELPRDSYLLGSGFRKAGLLSAYRLESERKGTEDEAWMSEGFWELKEWEERRVEGLERLSRVVGGVVATSNTKVVS</sequence>
<proteinExistence type="predicted"/>
<name>A0ACD0NRN2_9BASI</name>
<protein>
    <submittedName>
        <fullName evidence="1">Uncharacterized protein</fullName>
    </submittedName>
</protein>
<organism evidence="1 2">
    <name type="scientific">Violaceomyces palustris</name>
    <dbReference type="NCBI Taxonomy" id="1673888"/>
    <lineage>
        <taxon>Eukaryota</taxon>
        <taxon>Fungi</taxon>
        <taxon>Dikarya</taxon>
        <taxon>Basidiomycota</taxon>
        <taxon>Ustilaginomycotina</taxon>
        <taxon>Ustilaginomycetes</taxon>
        <taxon>Violaceomycetales</taxon>
        <taxon>Violaceomycetaceae</taxon>
        <taxon>Violaceomyces</taxon>
    </lineage>
</organism>
<dbReference type="Proteomes" id="UP000245626">
    <property type="component" value="Unassembled WGS sequence"/>
</dbReference>
<reference evidence="1 2" key="1">
    <citation type="journal article" date="2018" name="Mol. Biol. Evol.">
        <title>Broad Genomic Sampling Reveals a Smut Pathogenic Ancestry of the Fungal Clade Ustilaginomycotina.</title>
        <authorList>
            <person name="Kijpornyongpan T."/>
            <person name="Mondo S.J."/>
            <person name="Barry K."/>
            <person name="Sandor L."/>
            <person name="Lee J."/>
            <person name="Lipzen A."/>
            <person name="Pangilinan J."/>
            <person name="LaButti K."/>
            <person name="Hainaut M."/>
            <person name="Henrissat B."/>
            <person name="Grigoriev I.V."/>
            <person name="Spatafora J.W."/>
            <person name="Aime M.C."/>
        </authorList>
    </citation>
    <scope>NUCLEOTIDE SEQUENCE [LARGE SCALE GENOMIC DNA]</scope>
    <source>
        <strain evidence="1 2">SA 807</strain>
    </source>
</reference>
<evidence type="ECO:0000313" key="2">
    <source>
        <dbReference type="Proteomes" id="UP000245626"/>
    </source>
</evidence>
<dbReference type="EMBL" id="KZ820200">
    <property type="protein sequence ID" value="PWN48457.1"/>
    <property type="molecule type" value="Genomic_DNA"/>
</dbReference>
<accession>A0ACD0NRN2</accession>
<evidence type="ECO:0000313" key="1">
    <source>
        <dbReference type="EMBL" id="PWN48457.1"/>
    </source>
</evidence>